<reference evidence="2" key="1">
    <citation type="submission" date="2020-12" db="EMBL/GenBank/DDBJ databases">
        <title>Sedimentitalea sp. nov., isolated from sand in Incheon.</title>
        <authorList>
            <person name="Kim W."/>
        </authorList>
    </citation>
    <scope>NUCLEOTIDE SEQUENCE</scope>
    <source>
        <strain evidence="2">CAU 1593</strain>
    </source>
</reference>
<dbReference type="AlphaFoldDB" id="A0A8J7JHA3"/>
<protein>
    <submittedName>
        <fullName evidence="2">DUF599 domain-containing protein</fullName>
    </submittedName>
</protein>
<comment type="caution">
    <text evidence="2">The sequence shown here is derived from an EMBL/GenBank/DDBJ whole genome shotgun (WGS) entry which is preliminary data.</text>
</comment>
<sequence>MTVPPIIAWFSPLDYVAFAFALLGALWIGWRIEHPKPDKPSVSILMEGFRRDWMHQMVRRDPRVFDGQLISNLRQGTAFFASAAMIALGGGFAVIGNTDQLADVVGDLTLGRAPAMVWEFKLLVVLAFLANAFLKFVWAHRLFGYCSVLMAAVPNDPAAPLAHPRAAQAADISITAARSFNRAMRATYFSLASVAWLLGPVALMIASGLTIAVLYRREFASRSRTVLLRVPADPGPMQPDEQPERTR</sequence>
<dbReference type="PANTHER" id="PTHR31881">
    <property type="match status" value="1"/>
</dbReference>
<name>A0A8J7JHA3_9RHOB</name>
<proteinExistence type="predicted"/>
<dbReference type="EMBL" id="JAELVR010000007">
    <property type="protein sequence ID" value="MBJ6372139.1"/>
    <property type="molecule type" value="Genomic_DNA"/>
</dbReference>
<feature type="transmembrane region" description="Helical" evidence="1">
    <location>
        <begin position="6"/>
        <end position="30"/>
    </location>
</feature>
<keyword evidence="1" id="KW-1133">Transmembrane helix</keyword>
<feature type="transmembrane region" description="Helical" evidence="1">
    <location>
        <begin position="78"/>
        <end position="95"/>
    </location>
</feature>
<accession>A0A8J7JHA3</accession>
<feature type="transmembrane region" description="Helical" evidence="1">
    <location>
        <begin position="188"/>
        <end position="215"/>
    </location>
</feature>
<dbReference type="Pfam" id="PF04654">
    <property type="entry name" value="DUF599"/>
    <property type="match status" value="1"/>
</dbReference>
<dbReference type="InterPro" id="IPR006747">
    <property type="entry name" value="DUF599"/>
</dbReference>
<dbReference type="RefSeq" id="WP_199025016.1">
    <property type="nucleotide sequence ID" value="NZ_JAELVR010000007.1"/>
</dbReference>
<feature type="transmembrane region" description="Helical" evidence="1">
    <location>
        <begin position="115"/>
        <end position="134"/>
    </location>
</feature>
<keyword evidence="3" id="KW-1185">Reference proteome</keyword>
<dbReference type="PANTHER" id="PTHR31881:SF6">
    <property type="entry name" value="OS09G0494600 PROTEIN"/>
    <property type="match status" value="1"/>
</dbReference>
<evidence type="ECO:0000313" key="3">
    <source>
        <dbReference type="Proteomes" id="UP000619079"/>
    </source>
</evidence>
<evidence type="ECO:0000313" key="2">
    <source>
        <dbReference type="EMBL" id="MBJ6372139.1"/>
    </source>
</evidence>
<evidence type="ECO:0000256" key="1">
    <source>
        <dbReference type="SAM" id="Phobius"/>
    </source>
</evidence>
<dbReference type="Proteomes" id="UP000619079">
    <property type="component" value="Unassembled WGS sequence"/>
</dbReference>
<keyword evidence="1" id="KW-0472">Membrane</keyword>
<organism evidence="2 3">
    <name type="scientific">Sedimentitalea arenosa</name>
    <dbReference type="NCBI Taxonomy" id="2798803"/>
    <lineage>
        <taxon>Bacteria</taxon>
        <taxon>Pseudomonadati</taxon>
        <taxon>Pseudomonadota</taxon>
        <taxon>Alphaproteobacteria</taxon>
        <taxon>Rhodobacterales</taxon>
        <taxon>Paracoccaceae</taxon>
        <taxon>Sedimentitalea</taxon>
    </lineage>
</organism>
<keyword evidence="1" id="KW-0812">Transmembrane</keyword>
<gene>
    <name evidence="2" type="ORF">JF290_11440</name>
</gene>